<keyword evidence="14" id="KW-1185">Reference proteome</keyword>
<evidence type="ECO:0000256" key="4">
    <source>
        <dbReference type="ARBA" id="ARBA00022452"/>
    </source>
</evidence>
<evidence type="ECO:0000313" key="14">
    <source>
        <dbReference type="Proteomes" id="UP000292445"/>
    </source>
</evidence>
<dbReference type="SUPFAM" id="SSF56935">
    <property type="entry name" value="Porins"/>
    <property type="match status" value="1"/>
</dbReference>
<keyword evidence="7" id="KW-0406">Ion transport</keyword>
<evidence type="ECO:0000256" key="9">
    <source>
        <dbReference type="ARBA" id="ARBA00023136"/>
    </source>
</evidence>
<dbReference type="RefSeq" id="WP_130358081.1">
    <property type="nucleotide sequence ID" value="NZ_SGXC01000002.1"/>
</dbReference>
<dbReference type="PRINTS" id="PR00184">
    <property type="entry name" value="NEISSPPORIN"/>
</dbReference>
<dbReference type="PANTHER" id="PTHR34501">
    <property type="entry name" value="PROTEIN YDDL-RELATED"/>
    <property type="match status" value="1"/>
</dbReference>
<organism evidence="13 14">
    <name type="scientific">Pigmentiphaga kullae</name>
    <dbReference type="NCBI Taxonomy" id="151784"/>
    <lineage>
        <taxon>Bacteria</taxon>
        <taxon>Pseudomonadati</taxon>
        <taxon>Pseudomonadota</taxon>
        <taxon>Betaproteobacteria</taxon>
        <taxon>Burkholderiales</taxon>
        <taxon>Alcaligenaceae</taxon>
        <taxon>Pigmentiphaga</taxon>
    </lineage>
</organism>
<evidence type="ECO:0000256" key="1">
    <source>
        <dbReference type="ARBA" id="ARBA00004571"/>
    </source>
</evidence>
<comment type="subunit">
    <text evidence="2">Homotrimer.</text>
</comment>
<dbReference type="Proteomes" id="UP000292445">
    <property type="component" value="Unassembled WGS sequence"/>
</dbReference>
<protein>
    <submittedName>
        <fullName evidence="13">Putative porin</fullName>
    </submittedName>
</protein>
<evidence type="ECO:0000256" key="2">
    <source>
        <dbReference type="ARBA" id="ARBA00011233"/>
    </source>
</evidence>
<comment type="caution">
    <text evidence="13">The sequence shown here is derived from an EMBL/GenBank/DDBJ whole genome shotgun (WGS) entry which is preliminary data.</text>
</comment>
<dbReference type="EMBL" id="SGXC01000002">
    <property type="protein sequence ID" value="RZS80303.1"/>
    <property type="molecule type" value="Genomic_DNA"/>
</dbReference>
<keyword evidence="10" id="KW-0998">Cell outer membrane</keyword>
<dbReference type="InterPro" id="IPR050298">
    <property type="entry name" value="Gram-neg_bact_OMP"/>
</dbReference>
<keyword evidence="3" id="KW-0813">Transport</keyword>
<evidence type="ECO:0000256" key="11">
    <source>
        <dbReference type="SAM" id="SignalP"/>
    </source>
</evidence>
<evidence type="ECO:0000256" key="7">
    <source>
        <dbReference type="ARBA" id="ARBA00023065"/>
    </source>
</evidence>
<dbReference type="GO" id="GO:0006811">
    <property type="term" value="P:monoatomic ion transport"/>
    <property type="evidence" value="ECO:0007669"/>
    <property type="project" value="UniProtKB-KW"/>
</dbReference>
<reference evidence="13 14" key="1">
    <citation type="submission" date="2019-02" db="EMBL/GenBank/DDBJ databases">
        <title>Genomic Encyclopedia of Type Strains, Phase IV (KMG-IV): sequencing the most valuable type-strain genomes for metagenomic binning, comparative biology and taxonomic classification.</title>
        <authorList>
            <person name="Goeker M."/>
        </authorList>
    </citation>
    <scope>NUCLEOTIDE SEQUENCE [LARGE SCALE GENOMIC DNA]</scope>
    <source>
        <strain evidence="13 14">K24</strain>
    </source>
</reference>
<dbReference type="PANTHER" id="PTHR34501:SF9">
    <property type="entry name" value="MAJOR OUTER MEMBRANE PROTEIN P.IA"/>
    <property type="match status" value="1"/>
</dbReference>
<dbReference type="GO" id="GO:0009279">
    <property type="term" value="C:cell outer membrane"/>
    <property type="evidence" value="ECO:0007669"/>
    <property type="project" value="UniProtKB-SubCell"/>
</dbReference>
<sequence>MKRILLASALALAATGAHAQNVTLYGILDTGIEYVNHANAQGDATWRMPSNTGGLMPSRWGLRGTEDLGNGLKALFTLESGFGVDTGVSGQGGRLFGRAAWVGLSGNWGTVTLGRQSNMTFFALLDSDVMGPAVYGLGSLDNYIPNTRSDNAIGYRGTFSGLTVGATYSFGRDVAASGGPAATNCAGEVPGDRKACRQVTALLKYDLGPGGVAAAYDQLRGGTGAAGGLSSSDTSDTRTVLNGYYRFGDLKIGGGWIGRITRAATRSEANLYYLGASYALSPAWTLDGQVAHLKNKTTDARSTLATVRATYSLSKRTAVYGLVGYMDNNKNANLSVSGGQALAGLPNGLNQTGVMLGMRHSF</sequence>
<evidence type="ECO:0000256" key="3">
    <source>
        <dbReference type="ARBA" id="ARBA00022448"/>
    </source>
</evidence>
<keyword evidence="6 11" id="KW-0732">Signal</keyword>
<dbReference type="InterPro" id="IPR002299">
    <property type="entry name" value="Porin_Neis"/>
</dbReference>
<keyword evidence="8" id="KW-0626">Porin</keyword>
<keyword evidence="5" id="KW-0812">Transmembrane</keyword>
<keyword evidence="9" id="KW-0472">Membrane</keyword>
<dbReference type="GO" id="GO:0046930">
    <property type="term" value="C:pore complex"/>
    <property type="evidence" value="ECO:0007669"/>
    <property type="project" value="UniProtKB-KW"/>
</dbReference>
<name>A0A4Q7NBQ6_9BURK</name>
<dbReference type="OrthoDB" id="8520696at2"/>
<feature type="chain" id="PRO_5020502128" evidence="11">
    <location>
        <begin position="20"/>
        <end position="362"/>
    </location>
</feature>
<proteinExistence type="predicted"/>
<feature type="signal peptide" evidence="11">
    <location>
        <begin position="1"/>
        <end position="19"/>
    </location>
</feature>
<evidence type="ECO:0000313" key="13">
    <source>
        <dbReference type="EMBL" id="RZS80303.1"/>
    </source>
</evidence>
<dbReference type="CDD" id="cd00342">
    <property type="entry name" value="gram_neg_porins"/>
    <property type="match status" value="1"/>
</dbReference>
<evidence type="ECO:0000259" key="12">
    <source>
        <dbReference type="Pfam" id="PF13609"/>
    </source>
</evidence>
<feature type="domain" description="Porin" evidence="12">
    <location>
        <begin position="8"/>
        <end position="330"/>
    </location>
</feature>
<evidence type="ECO:0000256" key="6">
    <source>
        <dbReference type="ARBA" id="ARBA00022729"/>
    </source>
</evidence>
<dbReference type="AlphaFoldDB" id="A0A4Q7NBQ6"/>
<dbReference type="InterPro" id="IPR033900">
    <property type="entry name" value="Gram_neg_porin_domain"/>
</dbReference>
<evidence type="ECO:0000256" key="8">
    <source>
        <dbReference type="ARBA" id="ARBA00023114"/>
    </source>
</evidence>
<evidence type="ECO:0000256" key="10">
    <source>
        <dbReference type="ARBA" id="ARBA00023237"/>
    </source>
</evidence>
<evidence type="ECO:0000256" key="5">
    <source>
        <dbReference type="ARBA" id="ARBA00022692"/>
    </source>
</evidence>
<dbReference type="GO" id="GO:0015288">
    <property type="term" value="F:porin activity"/>
    <property type="evidence" value="ECO:0007669"/>
    <property type="project" value="UniProtKB-KW"/>
</dbReference>
<dbReference type="Pfam" id="PF13609">
    <property type="entry name" value="Porin_4"/>
    <property type="match status" value="1"/>
</dbReference>
<keyword evidence="4" id="KW-1134">Transmembrane beta strand</keyword>
<comment type="subcellular location">
    <subcellularLocation>
        <location evidence="1">Cell outer membrane</location>
        <topology evidence="1">Multi-pass membrane protein</topology>
    </subcellularLocation>
</comment>
<gene>
    <name evidence="13" type="ORF">EV675_2902</name>
</gene>
<accession>A0A4Q7NBQ6</accession>
<dbReference type="InterPro" id="IPR023614">
    <property type="entry name" value="Porin_dom_sf"/>
</dbReference>
<dbReference type="Gene3D" id="2.40.160.10">
    <property type="entry name" value="Porin"/>
    <property type="match status" value="1"/>
</dbReference>